<comment type="caution">
    <text evidence="2">The sequence shown here is derived from an EMBL/GenBank/DDBJ whole genome shotgun (WGS) entry which is preliminary data.</text>
</comment>
<proteinExistence type="predicted"/>
<evidence type="ECO:0000313" key="2">
    <source>
        <dbReference type="EMBL" id="GIE98625.1"/>
    </source>
</evidence>
<accession>A0A919K0Z2</accession>
<dbReference type="Gene3D" id="2.80.10.50">
    <property type="match status" value="2"/>
</dbReference>
<dbReference type="CDD" id="cd00161">
    <property type="entry name" value="beta-trefoil_Ricin-like"/>
    <property type="match status" value="1"/>
</dbReference>
<sequence length="518" mass="56376">MKWFTSLRRDERGSLPMALMVVTVGLAMSATLTPVVVRQFDATKFLDARNTALNAAQTGMDVMMARVRAAANEKLEGLLESLPPCVLRGDQEVPGATEQLLYHVTVEYRDQDGVKLPDCPVNNVPTTALVTSIGYGDKNAGRCPSRPLTQDNRPCRTLTATYVFSTSNTNIPGGNIRIDATTLSSQQCIDADTTAKTPARGQRVRMKNCSGGSTQQFGYTADLYLKLIYSESLAAPYGMCLDVLPAHNAGNNNYLQFDFCPQNRTSRFQWSLDGSSRFKSTRDNNGTPVVESSNCLSLDNPNTANSLLVIGNCTTTSNRNIWRSSTGVGAGMAGDSTAQLVNYEQFSRCLDVTNQSVTSGYMIAWFCKQDPGGVVDWNQRWVHPVPSLPETFKKGPILVTTGSGQTPPNTTFCLRSPLSAASTAYTTVVNCTSAAARTADDVQWTVYHDTGIYASSYRIEDEAGFCLTPTSQRVTPRDTHSDGTSKVKVAVCNSSELQKWNAPPNIKKPTPLTDLNER</sequence>
<dbReference type="PROSITE" id="PS50231">
    <property type="entry name" value="RICIN_B_LECTIN"/>
    <property type="match status" value="2"/>
</dbReference>
<dbReference type="RefSeq" id="WP_203785646.1">
    <property type="nucleotide sequence ID" value="NZ_BOMV01000064.1"/>
</dbReference>
<evidence type="ECO:0000259" key="1">
    <source>
        <dbReference type="Pfam" id="PF00652"/>
    </source>
</evidence>
<feature type="domain" description="Ricin B lectin" evidence="1">
    <location>
        <begin position="184"/>
        <end position="322"/>
    </location>
</feature>
<reference evidence="2" key="1">
    <citation type="submission" date="2021-01" db="EMBL/GenBank/DDBJ databases">
        <title>Whole genome shotgun sequence of Actinoplanes rishiriensis NBRC 108556.</title>
        <authorList>
            <person name="Komaki H."/>
            <person name="Tamura T."/>
        </authorList>
    </citation>
    <scope>NUCLEOTIDE SEQUENCE</scope>
    <source>
        <strain evidence="2">NBRC 108556</strain>
    </source>
</reference>
<name>A0A919K0Z2_9ACTN</name>
<dbReference type="EMBL" id="BOMV01000064">
    <property type="protein sequence ID" value="GIE98625.1"/>
    <property type="molecule type" value="Genomic_DNA"/>
</dbReference>
<dbReference type="Proteomes" id="UP000636960">
    <property type="component" value="Unassembled WGS sequence"/>
</dbReference>
<organism evidence="2 3">
    <name type="scientific">Paractinoplanes rishiriensis</name>
    <dbReference type="NCBI Taxonomy" id="1050105"/>
    <lineage>
        <taxon>Bacteria</taxon>
        <taxon>Bacillati</taxon>
        <taxon>Actinomycetota</taxon>
        <taxon>Actinomycetes</taxon>
        <taxon>Micromonosporales</taxon>
        <taxon>Micromonosporaceae</taxon>
        <taxon>Paractinoplanes</taxon>
    </lineage>
</organism>
<gene>
    <name evidence="2" type="ORF">Ari01nite_60900</name>
</gene>
<dbReference type="AlphaFoldDB" id="A0A919K0Z2"/>
<dbReference type="InterPro" id="IPR000772">
    <property type="entry name" value="Ricin_B_lectin"/>
</dbReference>
<evidence type="ECO:0000313" key="3">
    <source>
        <dbReference type="Proteomes" id="UP000636960"/>
    </source>
</evidence>
<dbReference type="InterPro" id="IPR035992">
    <property type="entry name" value="Ricin_B-like_lectins"/>
</dbReference>
<dbReference type="Pfam" id="PF00652">
    <property type="entry name" value="Ricin_B_lectin"/>
    <property type="match status" value="1"/>
</dbReference>
<protein>
    <recommendedName>
        <fullName evidence="1">Ricin B lectin domain-containing protein</fullName>
    </recommendedName>
</protein>
<keyword evidence="3" id="KW-1185">Reference proteome</keyword>
<dbReference type="SUPFAM" id="SSF50370">
    <property type="entry name" value="Ricin B-like lectins"/>
    <property type="match status" value="2"/>
</dbReference>